<dbReference type="EMBL" id="SRHY01000001">
    <property type="protein sequence ID" value="TFJ94416.1"/>
    <property type="molecule type" value="Genomic_DNA"/>
</dbReference>
<dbReference type="OrthoDB" id="9765195at2"/>
<organism evidence="7 8">
    <name type="scientific">Lentibacillus salicampi</name>
    <dbReference type="NCBI Taxonomy" id="175306"/>
    <lineage>
        <taxon>Bacteria</taxon>
        <taxon>Bacillati</taxon>
        <taxon>Bacillota</taxon>
        <taxon>Bacilli</taxon>
        <taxon>Bacillales</taxon>
        <taxon>Bacillaceae</taxon>
        <taxon>Lentibacillus</taxon>
    </lineage>
</organism>
<evidence type="ECO:0000256" key="1">
    <source>
        <dbReference type="ARBA" id="ARBA00005189"/>
    </source>
</evidence>
<dbReference type="PANTHER" id="PTHR44307">
    <property type="entry name" value="PHOSPHOETHANOLAMINE METHYLTRANSFERASE"/>
    <property type="match status" value="1"/>
</dbReference>
<comment type="pathway">
    <text evidence="4">Phospholipid metabolism.</text>
</comment>
<dbReference type="PANTHER" id="PTHR44307:SF2">
    <property type="entry name" value="PHOSPHOETHANOLAMINE METHYLTRANSFERASE ISOFORM X1"/>
    <property type="match status" value="1"/>
</dbReference>
<dbReference type="GO" id="GO:0032259">
    <property type="term" value="P:methylation"/>
    <property type="evidence" value="ECO:0007669"/>
    <property type="project" value="UniProtKB-KW"/>
</dbReference>
<gene>
    <name evidence="7" type="ORF">E4U82_00425</name>
</gene>
<accession>A0A4Y9AF19</accession>
<dbReference type="Gene3D" id="3.40.50.150">
    <property type="entry name" value="Vaccinia Virus protein VP39"/>
    <property type="match status" value="1"/>
</dbReference>
<dbReference type="SUPFAM" id="SSF53335">
    <property type="entry name" value="S-adenosyl-L-methionine-dependent methyltransferases"/>
    <property type="match status" value="1"/>
</dbReference>
<dbReference type="Pfam" id="PF13649">
    <property type="entry name" value="Methyltransf_25"/>
    <property type="match status" value="1"/>
</dbReference>
<evidence type="ECO:0000313" key="7">
    <source>
        <dbReference type="EMBL" id="TFJ94416.1"/>
    </source>
</evidence>
<evidence type="ECO:0000256" key="4">
    <source>
        <dbReference type="ARBA" id="ARBA00025707"/>
    </source>
</evidence>
<comment type="catalytic activity">
    <reaction evidence="5">
        <text>phosphoethanolamine + S-adenosyl-L-methionine = N-methylethanolamine phosphate + S-adenosyl-L-homocysteine + H(+)</text>
        <dbReference type="Rhea" id="RHEA:20365"/>
        <dbReference type="ChEBI" id="CHEBI:15378"/>
        <dbReference type="ChEBI" id="CHEBI:57781"/>
        <dbReference type="ChEBI" id="CHEBI:57856"/>
        <dbReference type="ChEBI" id="CHEBI:58190"/>
        <dbReference type="ChEBI" id="CHEBI:59789"/>
        <dbReference type="EC" id="2.1.1.103"/>
    </reaction>
    <physiologicalReaction direction="left-to-right" evidence="5">
        <dbReference type="Rhea" id="RHEA:20366"/>
    </physiologicalReaction>
</comment>
<evidence type="ECO:0000256" key="2">
    <source>
        <dbReference type="ARBA" id="ARBA00022603"/>
    </source>
</evidence>
<dbReference type="InterPro" id="IPR029063">
    <property type="entry name" value="SAM-dependent_MTases_sf"/>
</dbReference>
<reference evidence="7 8" key="1">
    <citation type="submission" date="2019-03" db="EMBL/GenBank/DDBJ databases">
        <title>Genome sequence of Lentibacillus salicampi ATCC BAA-719.</title>
        <authorList>
            <person name="Maclea K.S."/>
            <person name="Simoes Junior M."/>
        </authorList>
    </citation>
    <scope>NUCLEOTIDE SEQUENCE [LARGE SCALE GENOMIC DNA]</scope>
    <source>
        <strain evidence="7 8">ATCC BAA-719</strain>
    </source>
</reference>
<dbReference type="AlphaFoldDB" id="A0A4Y9AF19"/>
<evidence type="ECO:0000313" key="8">
    <source>
        <dbReference type="Proteomes" id="UP000298484"/>
    </source>
</evidence>
<keyword evidence="2 7" id="KW-0489">Methyltransferase</keyword>
<evidence type="ECO:0000256" key="3">
    <source>
        <dbReference type="ARBA" id="ARBA00022679"/>
    </source>
</evidence>
<comment type="pathway">
    <text evidence="1">Lipid metabolism.</text>
</comment>
<dbReference type="GO" id="GO:0000234">
    <property type="term" value="F:phosphoethanolamine N-methyltransferase activity"/>
    <property type="evidence" value="ECO:0007669"/>
    <property type="project" value="UniProtKB-EC"/>
</dbReference>
<keyword evidence="8" id="KW-1185">Reference proteome</keyword>
<protein>
    <submittedName>
        <fullName evidence="7">Class I SAM-dependent methyltransferase</fullName>
    </submittedName>
</protein>
<comment type="caution">
    <text evidence="7">The sequence shown here is derived from an EMBL/GenBank/DDBJ whole genome shotgun (WGS) entry which is preliminary data.</text>
</comment>
<dbReference type="Proteomes" id="UP000298484">
    <property type="component" value="Unassembled WGS sequence"/>
</dbReference>
<dbReference type="RefSeq" id="WP_135108062.1">
    <property type="nucleotide sequence ID" value="NZ_SRHY01000001.1"/>
</dbReference>
<proteinExistence type="predicted"/>
<feature type="domain" description="Methyltransferase" evidence="6">
    <location>
        <begin position="41"/>
        <end position="133"/>
    </location>
</feature>
<dbReference type="InterPro" id="IPR041698">
    <property type="entry name" value="Methyltransf_25"/>
</dbReference>
<name>A0A4Y9AF19_9BACI</name>
<evidence type="ECO:0000259" key="6">
    <source>
        <dbReference type="Pfam" id="PF13649"/>
    </source>
</evidence>
<dbReference type="CDD" id="cd02440">
    <property type="entry name" value="AdoMet_MTases"/>
    <property type="match status" value="1"/>
</dbReference>
<sequence length="240" mass="27238">MENNRYLEALALMGVGGAHPGGLHLTKSRLAAENIDSRMAILEAGCGTGQTAAYIAEQFQCHVTALDASETMLEKARERFLAKNLPIELRQGNIENLPYPHDHFDMVVAESVIVFTDIARSIAEFKRVLKPDGVLYAVEMVLENKLPEHEMKPILDFYGVTRLLTETEWRNLFYHVGFQDVRAEVFTIPSGKTGLDNTPDFLLSENVDSGWFDVIQEHEELTTLYEERLDFRIFRCSLDN</sequence>
<keyword evidence="3 7" id="KW-0808">Transferase</keyword>
<evidence type="ECO:0000256" key="5">
    <source>
        <dbReference type="ARBA" id="ARBA00047622"/>
    </source>
</evidence>